<organism evidence="2 3">
    <name type="scientific">Candidatus Falkowbacteria bacterium CG10_big_fil_rev_8_21_14_0_10_38_22</name>
    <dbReference type="NCBI Taxonomy" id="1974564"/>
    <lineage>
        <taxon>Bacteria</taxon>
        <taxon>Candidatus Falkowiibacteriota</taxon>
    </lineage>
</organism>
<feature type="transmembrane region" description="Helical" evidence="1">
    <location>
        <begin position="121"/>
        <end position="145"/>
    </location>
</feature>
<protein>
    <submittedName>
        <fullName evidence="2">Uncharacterized protein</fullName>
    </submittedName>
</protein>
<proteinExistence type="predicted"/>
<evidence type="ECO:0000313" key="2">
    <source>
        <dbReference type="EMBL" id="PIT95627.1"/>
    </source>
</evidence>
<dbReference type="Proteomes" id="UP000228964">
    <property type="component" value="Unassembled WGS sequence"/>
</dbReference>
<reference evidence="3" key="1">
    <citation type="submission" date="2017-09" db="EMBL/GenBank/DDBJ databases">
        <title>Depth-based differentiation of microbial function through sediment-hosted aquifers and enrichment of novel symbionts in the deep terrestrial subsurface.</title>
        <authorList>
            <person name="Probst A.J."/>
            <person name="Ladd B."/>
            <person name="Jarett J.K."/>
            <person name="Geller-Mcgrath D.E."/>
            <person name="Sieber C.M.K."/>
            <person name="Emerson J.B."/>
            <person name="Anantharaman K."/>
            <person name="Thomas B.C."/>
            <person name="Malmstrom R."/>
            <person name="Stieglmeier M."/>
            <person name="Klingl A."/>
            <person name="Woyke T."/>
            <person name="Ryan C.M."/>
            <person name="Banfield J.F."/>
        </authorList>
    </citation>
    <scope>NUCLEOTIDE SEQUENCE [LARGE SCALE GENOMIC DNA]</scope>
</reference>
<name>A0A2M6WS45_9BACT</name>
<evidence type="ECO:0000256" key="1">
    <source>
        <dbReference type="SAM" id="Phobius"/>
    </source>
</evidence>
<dbReference type="InterPro" id="IPR043993">
    <property type="entry name" value="T4SS_pilin"/>
</dbReference>
<keyword evidence="1" id="KW-0812">Transmembrane</keyword>
<sequence>MPITKKSCFPIWLKKIVCFLLLLFLFSPLTNLSLVNHVRAEEGWLNMVKQGGLNEIRDKAYGQSSDQPSNSMVMVMARIIKVFLDLLGIIFLALLVWAGFKWMTAGGDEDKVKEAKSQITTAVIGLVIIFAAYSIAHFVFCRLIYLTTGLEYSSECLF</sequence>
<accession>A0A2M6WS45</accession>
<feature type="transmembrane region" description="Helical" evidence="1">
    <location>
        <begin position="79"/>
        <end position="100"/>
    </location>
</feature>
<gene>
    <name evidence="2" type="ORF">COT96_00185</name>
</gene>
<evidence type="ECO:0000313" key="3">
    <source>
        <dbReference type="Proteomes" id="UP000228964"/>
    </source>
</evidence>
<keyword evidence="1" id="KW-0472">Membrane</keyword>
<dbReference type="EMBL" id="PFAO01000004">
    <property type="protein sequence ID" value="PIT95627.1"/>
    <property type="molecule type" value="Genomic_DNA"/>
</dbReference>
<dbReference type="Pfam" id="PF18895">
    <property type="entry name" value="T4SS_pilin"/>
    <property type="match status" value="1"/>
</dbReference>
<dbReference type="AlphaFoldDB" id="A0A2M6WS45"/>
<keyword evidence="1" id="KW-1133">Transmembrane helix</keyword>
<comment type="caution">
    <text evidence="2">The sequence shown here is derived from an EMBL/GenBank/DDBJ whole genome shotgun (WGS) entry which is preliminary data.</text>
</comment>